<dbReference type="Pfam" id="PF13095">
    <property type="entry name" value="FTA2"/>
    <property type="match status" value="1"/>
</dbReference>
<protein>
    <submittedName>
        <fullName evidence="2">Uncharacterized protein</fullName>
    </submittedName>
</protein>
<keyword evidence="1" id="KW-0547">Nucleotide-binding</keyword>
<sequence length="319" mass="38135">MDQGLPAVPGPKLYPFKDGGGPLEIKFVQYIGEGLHAYTWTVLINGKLYALKVFNFYERYTIRKRWKVKVSKEEEVAYFDPFNCECRAYGRIREKRLEQYIAKCYGYIMLARNDFEPLWKNPKLWEEYLGYREEHKGRPFPALVKEYIETDPDRYPVLPGRFIYNVRPTNRFFRDAKDAKHLIRGLKQIQKSGILIRDINDGNVFPVNGHLIDFSQAWTVPHPVLVKEKMENDKIVDVFDGGYLDAHPVDRLIDKWNHEHDPRLRIWDRCLPNHDYCDEIRHRNDRMNGKLGAKWKFSRKTCGWYIRPELYRWKDDDEL</sequence>
<comment type="caution">
    <text evidence="2">The sequence shown here is derived from an EMBL/GenBank/DDBJ whole genome shotgun (WGS) entry which is preliminary data.</text>
</comment>
<accession>A0ABR1QQ14</accession>
<evidence type="ECO:0000313" key="3">
    <source>
        <dbReference type="Proteomes" id="UP001391051"/>
    </source>
</evidence>
<organism evidence="2 3">
    <name type="scientific">Apiospora aurea</name>
    <dbReference type="NCBI Taxonomy" id="335848"/>
    <lineage>
        <taxon>Eukaryota</taxon>
        <taxon>Fungi</taxon>
        <taxon>Dikarya</taxon>
        <taxon>Ascomycota</taxon>
        <taxon>Pezizomycotina</taxon>
        <taxon>Sordariomycetes</taxon>
        <taxon>Xylariomycetidae</taxon>
        <taxon>Amphisphaeriales</taxon>
        <taxon>Apiosporaceae</taxon>
        <taxon>Apiospora</taxon>
    </lineage>
</organism>
<reference evidence="2 3" key="1">
    <citation type="submission" date="2023-01" db="EMBL/GenBank/DDBJ databases">
        <title>Analysis of 21 Apiospora genomes using comparative genomics revels a genus with tremendous synthesis potential of carbohydrate active enzymes and secondary metabolites.</title>
        <authorList>
            <person name="Sorensen T."/>
        </authorList>
    </citation>
    <scope>NUCLEOTIDE SEQUENCE [LARGE SCALE GENOMIC DNA]</scope>
    <source>
        <strain evidence="2 3">CBS 24483</strain>
    </source>
</reference>
<dbReference type="SUPFAM" id="SSF56112">
    <property type="entry name" value="Protein kinase-like (PK-like)"/>
    <property type="match status" value="1"/>
</dbReference>
<dbReference type="InterPro" id="IPR011009">
    <property type="entry name" value="Kinase-like_dom_sf"/>
</dbReference>
<evidence type="ECO:0000256" key="1">
    <source>
        <dbReference type="PROSITE-ProRule" id="PRU10141"/>
    </source>
</evidence>
<feature type="binding site" evidence="1">
    <location>
        <position position="64"/>
    </location>
    <ligand>
        <name>ATP</name>
        <dbReference type="ChEBI" id="CHEBI:30616"/>
    </ligand>
</feature>
<dbReference type="InterPro" id="IPR017441">
    <property type="entry name" value="Protein_kinase_ATP_BS"/>
</dbReference>
<dbReference type="RefSeq" id="XP_066704152.1">
    <property type="nucleotide sequence ID" value="XM_066839088.1"/>
</dbReference>
<keyword evidence="1" id="KW-0067">ATP-binding</keyword>
<gene>
    <name evidence="2" type="ORF">PG986_002866</name>
</gene>
<evidence type="ECO:0000313" key="2">
    <source>
        <dbReference type="EMBL" id="KAK7962041.1"/>
    </source>
</evidence>
<name>A0ABR1QQ14_9PEZI</name>
<dbReference type="PROSITE" id="PS00107">
    <property type="entry name" value="PROTEIN_KINASE_ATP"/>
    <property type="match status" value="1"/>
</dbReference>
<dbReference type="Proteomes" id="UP001391051">
    <property type="component" value="Unassembled WGS sequence"/>
</dbReference>
<keyword evidence="3" id="KW-1185">Reference proteome</keyword>
<dbReference type="EMBL" id="JAQQWE010000002">
    <property type="protein sequence ID" value="KAK7962041.1"/>
    <property type="molecule type" value="Genomic_DNA"/>
</dbReference>
<dbReference type="InterPro" id="IPR025213">
    <property type="entry name" value="Sim4_Fta2"/>
</dbReference>
<dbReference type="GeneID" id="92072150"/>
<proteinExistence type="predicted"/>